<organism evidence="1 2">
    <name type="scientific">Bombilactobacillus mellis</name>
    <dbReference type="NCBI Taxonomy" id="1218508"/>
    <lineage>
        <taxon>Bacteria</taxon>
        <taxon>Bacillati</taxon>
        <taxon>Bacillota</taxon>
        <taxon>Bacilli</taxon>
        <taxon>Lactobacillales</taxon>
        <taxon>Lactobacillaceae</taxon>
        <taxon>Bombilactobacillus</taxon>
    </lineage>
</organism>
<dbReference type="RefSeq" id="WP_045922362.1">
    <property type="nucleotide sequence ID" value="NZ_JAAEDY010000002.1"/>
</dbReference>
<keyword evidence="2" id="KW-1185">Reference proteome</keyword>
<dbReference type="PATRIC" id="fig|1218508.4.peg.497"/>
<proteinExistence type="predicted"/>
<comment type="caution">
    <text evidence="1">The sequence shown here is derived from an EMBL/GenBank/DDBJ whole genome shotgun (WGS) entry which is preliminary data.</text>
</comment>
<protein>
    <submittedName>
        <fullName evidence="1">Uncharacterized protein</fullName>
    </submittedName>
</protein>
<dbReference type="HOGENOM" id="CLU_177696_0_0_9"/>
<dbReference type="EMBL" id="JXBZ01000003">
    <property type="protein sequence ID" value="KJY49520.1"/>
    <property type="molecule type" value="Genomic_DNA"/>
</dbReference>
<gene>
    <name evidence="1" type="ORF">JG29_04850</name>
</gene>
<dbReference type="OrthoDB" id="2141081at2"/>
<dbReference type="Proteomes" id="UP000033695">
    <property type="component" value="Unassembled WGS sequence"/>
</dbReference>
<name>A0A0F4KT12_9LACO</name>
<dbReference type="STRING" id="1218508.JG29_04850"/>
<accession>A0A0F4KT12</accession>
<sequence>MQEYQNFNLIEQITRNDGSKYFELGNIFLNGRAELAAERGFIQEVRILELNIPRSTAVKTYEKYINENYEFPDVNFDHWEEWDKPAGKIQTAFQEILRANHIN</sequence>
<reference evidence="1 2" key="1">
    <citation type="submission" date="2014-12" db="EMBL/GenBank/DDBJ databases">
        <title>Comparative genomics of the lactic acid bacteria isolated from the honey bee gut.</title>
        <authorList>
            <person name="Ellegaard K.M."/>
            <person name="Tamarit D."/>
            <person name="Javelind E."/>
            <person name="Olofsson T."/>
            <person name="Andersson S.G."/>
            <person name="Vasquez A."/>
        </authorList>
    </citation>
    <scope>NUCLEOTIDE SEQUENCE [LARGE SCALE GENOMIC DNA]</scope>
    <source>
        <strain evidence="1 2">Hon2</strain>
    </source>
</reference>
<evidence type="ECO:0000313" key="1">
    <source>
        <dbReference type="EMBL" id="KJY49520.1"/>
    </source>
</evidence>
<dbReference type="AlphaFoldDB" id="A0A0F4KT12"/>
<evidence type="ECO:0000313" key="2">
    <source>
        <dbReference type="Proteomes" id="UP000033695"/>
    </source>
</evidence>